<feature type="region of interest" description="Disordered" evidence="1">
    <location>
        <begin position="102"/>
        <end position="176"/>
    </location>
</feature>
<dbReference type="KEGG" id="tmn:UCRPA7_3665"/>
<evidence type="ECO:0000313" key="2">
    <source>
        <dbReference type="EMBL" id="EOO00719.1"/>
    </source>
</evidence>
<feature type="compositionally biased region" description="Basic and acidic residues" evidence="1">
    <location>
        <begin position="165"/>
        <end position="176"/>
    </location>
</feature>
<dbReference type="Proteomes" id="UP000014074">
    <property type="component" value="Unassembled WGS sequence"/>
</dbReference>
<proteinExistence type="predicted"/>
<evidence type="ECO:0000256" key="1">
    <source>
        <dbReference type="SAM" id="MobiDB-lite"/>
    </source>
</evidence>
<name>R8BMZ7_PHAM7</name>
<reference evidence="3" key="1">
    <citation type="journal article" date="2013" name="Genome Announc.">
        <title>Draft genome sequence of the ascomycete Phaeoacremonium aleophilum strain UCR-PA7, a causal agent of the esca disease complex in grapevines.</title>
        <authorList>
            <person name="Blanco-Ulate B."/>
            <person name="Rolshausen P."/>
            <person name="Cantu D."/>
        </authorList>
    </citation>
    <scope>NUCLEOTIDE SEQUENCE [LARGE SCALE GENOMIC DNA]</scope>
    <source>
        <strain evidence="3">UCR-PA7</strain>
    </source>
</reference>
<dbReference type="AlphaFoldDB" id="R8BMZ7"/>
<accession>R8BMZ7</accession>
<protein>
    <submittedName>
        <fullName evidence="2">Uncharacterized protein</fullName>
    </submittedName>
</protein>
<keyword evidence="3" id="KW-1185">Reference proteome</keyword>
<dbReference type="GeneID" id="19324034"/>
<dbReference type="HOGENOM" id="CLU_1526220_0_0_1"/>
<gene>
    <name evidence="2" type="ORF">UCRPA7_3665</name>
</gene>
<organism evidence="2 3">
    <name type="scientific">Phaeoacremonium minimum (strain UCR-PA7)</name>
    <name type="common">Esca disease fungus</name>
    <name type="synonym">Togninia minima</name>
    <dbReference type="NCBI Taxonomy" id="1286976"/>
    <lineage>
        <taxon>Eukaryota</taxon>
        <taxon>Fungi</taxon>
        <taxon>Dikarya</taxon>
        <taxon>Ascomycota</taxon>
        <taxon>Pezizomycotina</taxon>
        <taxon>Sordariomycetes</taxon>
        <taxon>Sordariomycetidae</taxon>
        <taxon>Togniniales</taxon>
        <taxon>Togniniaceae</taxon>
        <taxon>Phaeoacremonium</taxon>
    </lineage>
</organism>
<dbReference type="EMBL" id="KB933061">
    <property type="protein sequence ID" value="EOO00719.1"/>
    <property type="molecule type" value="Genomic_DNA"/>
</dbReference>
<dbReference type="RefSeq" id="XP_007914419.1">
    <property type="nucleotide sequence ID" value="XM_007916228.1"/>
</dbReference>
<feature type="compositionally biased region" description="Low complexity" evidence="1">
    <location>
        <begin position="102"/>
        <end position="127"/>
    </location>
</feature>
<evidence type="ECO:0000313" key="3">
    <source>
        <dbReference type="Proteomes" id="UP000014074"/>
    </source>
</evidence>
<sequence length="176" mass="20005">MAGLVFGLVGGAIRAATGGSRDRHHDHIVVGPQPAYYGAPCACQMPGSCRLCAVDPVFMSRREVRRELKYERRALKHARKAARWGLAPPVAVYHTHSQNGYVQPQQQQGYPQQSYPQQQQGYAQQQYRSVPEQQAPRRASFDEDDLLDQPPQYEPGDYQQRQQRRSVEVLTSDRKN</sequence>